<comment type="caution">
    <text evidence="4">The sequence shown here is derived from an EMBL/GenBank/DDBJ whole genome shotgun (WGS) entry which is preliminary data.</text>
</comment>
<gene>
    <name evidence="4" type="ORF">PT85_05025</name>
</gene>
<dbReference type="OrthoDB" id="9802510at2"/>
<dbReference type="Proteomes" id="UP000030980">
    <property type="component" value="Unassembled WGS sequence"/>
</dbReference>
<organism evidence="4 5">
    <name type="scientific">Pseudomonas flexibilis</name>
    <dbReference type="NCBI Taxonomy" id="706570"/>
    <lineage>
        <taxon>Bacteria</taxon>
        <taxon>Pseudomonadati</taxon>
        <taxon>Pseudomonadota</taxon>
        <taxon>Gammaproteobacteria</taxon>
        <taxon>Pseudomonadales</taxon>
        <taxon>Pseudomonadaceae</taxon>
        <taxon>Pseudomonas</taxon>
    </lineage>
</organism>
<evidence type="ECO:0000256" key="1">
    <source>
        <dbReference type="ARBA" id="ARBA00007118"/>
    </source>
</evidence>
<evidence type="ECO:0000313" key="5">
    <source>
        <dbReference type="Proteomes" id="UP000030980"/>
    </source>
</evidence>
<evidence type="ECO:0000259" key="3">
    <source>
        <dbReference type="Pfam" id="PF00881"/>
    </source>
</evidence>
<name>A0A0B3BWK9_9PSED</name>
<dbReference type="Pfam" id="PF00881">
    <property type="entry name" value="Nitroreductase"/>
    <property type="match status" value="2"/>
</dbReference>
<feature type="domain" description="Nitroreductase" evidence="3">
    <location>
        <begin position="72"/>
        <end position="161"/>
    </location>
</feature>
<evidence type="ECO:0000256" key="2">
    <source>
        <dbReference type="ARBA" id="ARBA00023002"/>
    </source>
</evidence>
<keyword evidence="5" id="KW-1185">Reference proteome</keyword>
<comment type="similarity">
    <text evidence="1">Belongs to the nitroreductase family.</text>
</comment>
<dbReference type="SUPFAM" id="SSF55469">
    <property type="entry name" value="FMN-dependent nitroreductase-like"/>
    <property type="match status" value="1"/>
</dbReference>
<dbReference type="Gene3D" id="3.40.109.10">
    <property type="entry name" value="NADH Oxidase"/>
    <property type="match status" value="1"/>
</dbReference>
<dbReference type="PANTHER" id="PTHR43673:SF10">
    <property type="entry name" value="NADH DEHYDROGENASE_NAD(P)H NITROREDUCTASE XCC3605-RELATED"/>
    <property type="match status" value="1"/>
</dbReference>
<sequence>MSNTRQPQHPVDASFPGRWSPRAFTGQALCREQLSALFEAARWAPSAMNVQPWRFCYALQGTPLFERFVDLLAEGNQVWAKHAGALVALLSTTSYVGSDGSEKPFASHAFDAGAAWMSLALQARSMGLVTHAMGGFDNVRARDYLRVPDNLAINAFIAIGYQGDAAQLPEALQAREKASDRHPQEQWTFEGPLG</sequence>
<dbReference type="PANTHER" id="PTHR43673">
    <property type="entry name" value="NAD(P)H NITROREDUCTASE YDGI-RELATED"/>
    <property type="match status" value="1"/>
</dbReference>
<dbReference type="CDD" id="cd02138">
    <property type="entry name" value="TdsD-like"/>
    <property type="match status" value="1"/>
</dbReference>
<dbReference type="InterPro" id="IPR000415">
    <property type="entry name" value="Nitroreductase-like"/>
</dbReference>
<evidence type="ECO:0000313" key="4">
    <source>
        <dbReference type="EMBL" id="KHO65436.1"/>
    </source>
</evidence>
<proteinExistence type="inferred from homology"/>
<reference evidence="4 5" key="1">
    <citation type="submission" date="2014-11" db="EMBL/GenBank/DDBJ databases">
        <title>Genome sequence of Pseudomonas tuomuerensis JCM 14085.</title>
        <authorList>
            <person name="Shin S.-K."/>
            <person name="Yi H."/>
        </authorList>
    </citation>
    <scope>NUCLEOTIDE SEQUENCE [LARGE SCALE GENOMIC DNA]</scope>
    <source>
        <strain evidence="4 5">JCM 14085</strain>
    </source>
</reference>
<protein>
    <submittedName>
        <fullName evidence="4">Nitroreductase</fullName>
    </submittedName>
</protein>
<dbReference type="AlphaFoldDB" id="A0A0B3BWK9"/>
<dbReference type="RefSeq" id="WP_039606107.1">
    <property type="nucleotide sequence ID" value="NZ_FMUP01000001.1"/>
</dbReference>
<dbReference type="GO" id="GO:0016491">
    <property type="term" value="F:oxidoreductase activity"/>
    <property type="evidence" value="ECO:0007669"/>
    <property type="project" value="UniProtKB-KW"/>
</dbReference>
<dbReference type="InterPro" id="IPR029479">
    <property type="entry name" value="Nitroreductase"/>
</dbReference>
<feature type="domain" description="Nitroreductase" evidence="3">
    <location>
        <begin position="17"/>
        <end position="56"/>
    </location>
</feature>
<dbReference type="STRING" id="706570.PT85_05025"/>
<dbReference type="EMBL" id="JTAK01000002">
    <property type="protein sequence ID" value="KHO65436.1"/>
    <property type="molecule type" value="Genomic_DNA"/>
</dbReference>
<keyword evidence="2" id="KW-0560">Oxidoreductase</keyword>
<accession>A0A0B3BWK9</accession>